<dbReference type="STRING" id="860235.AOZ06_08180"/>
<dbReference type="AlphaFoldDB" id="A0A0N9HXT3"/>
<gene>
    <name evidence="1" type="ORF">AOZ06_08180</name>
</gene>
<dbReference type="InterPro" id="IPR025444">
    <property type="entry name" value="Monooxy_af470"/>
</dbReference>
<name>A0A0N9HXT3_9PSEU</name>
<dbReference type="OrthoDB" id="7566033at2"/>
<dbReference type="Pfam" id="PF13826">
    <property type="entry name" value="Monooxy_af470-like"/>
    <property type="match status" value="1"/>
</dbReference>
<dbReference type="EMBL" id="CP012752">
    <property type="protein sequence ID" value="ALG06907.1"/>
    <property type="molecule type" value="Genomic_DNA"/>
</dbReference>
<evidence type="ECO:0000313" key="1">
    <source>
        <dbReference type="EMBL" id="ALG06907.1"/>
    </source>
</evidence>
<reference evidence="1 2" key="1">
    <citation type="submission" date="2015-07" db="EMBL/GenBank/DDBJ databases">
        <title>Genome sequencing of Kibdelosporangium phytohabitans.</title>
        <authorList>
            <person name="Qin S."/>
            <person name="Xing K."/>
        </authorList>
    </citation>
    <scope>NUCLEOTIDE SEQUENCE [LARGE SCALE GENOMIC DNA]</scope>
    <source>
        <strain evidence="1 2">KLBMP1111</strain>
    </source>
</reference>
<dbReference type="Proteomes" id="UP000063699">
    <property type="component" value="Chromosome"/>
</dbReference>
<organism evidence="1 2">
    <name type="scientific">Kibdelosporangium phytohabitans</name>
    <dbReference type="NCBI Taxonomy" id="860235"/>
    <lineage>
        <taxon>Bacteria</taxon>
        <taxon>Bacillati</taxon>
        <taxon>Actinomycetota</taxon>
        <taxon>Actinomycetes</taxon>
        <taxon>Pseudonocardiales</taxon>
        <taxon>Pseudonocardiaceae</taxon>
        <taxon>Kibdelosporangium</taxon>
    </lineage>
</organism>
<proteinExistence type="predicted"/>
<accession>A0A0N9HXT3</accession>
<dbReference type="KEGG" id="kphy:AOZ06_08180"/>
<protein>
    <submittedName>
        <fullName evidence="1">Uncharacterized protein</fullName>
    </submittedName>
</protein>
<sequence>MTHKHDGELVVFLIGMTVNKPWRPDLWLPTARSMVPMIKELMREPDLGLLGYEQSISTRGPVLIQYWSSLEKLYSYASDRTAEHRPAWARFNRRAAKADGAVGIWHETFLVDRAESVYYAAPEMGLAKATEWVPVTRNSARERIAVS</sequence>
<evidence type="ECO:0000313" key="2">
    <source>
        <dbReference type="Proteomes" id="UP000063699"/>
    </source>
</evidence>
<keyword evidence="2" id="KW-1185">Reference proteome</keyword>